<dbReference type="Gene3D" id="3.90.226.10">
    <property type="entry name" value="2-enoyl-CoA Hydratase, Chain A, domain 1"/>
    <property type="match status" value="1"/>
</dbReference>
<dbReference type="InterPro" id="IPR036034">
    <property type="entry name" value="PDZ_sf"/>
</dbReference>
<dbReference type="SMART" id="SM00245">
    <property type="entry name" value="TSPc"/>
    <property type="match status" value="1"/>
</dbReference>
<dbReference type="Pfam" id="PF17820">
    <property type="entry name" value="PDZ_6"/>
    <property type="match status" value="1"/>
</dbReference>
<evidence type="ECO:0000313" key="10">
    <source>
        <dbReference type="Proteomes" id="UP000177069"/>
    </source>
</evidence>
<dbReference type="Pfam" id="PF03572">
    <property type="entry name" value="Peptidase_S41"/>
    <property type="match status" value="1"/>
</dbReference>
<evidence type="ECO:0000256" key="2">
    <source>
        <dbReference type="ARBA" id="ARBA00022670"/>
    </source>
</evidence>
<dbReference type="PANTHER" id="PTHR32060:SF30">
    <property type="entry name" value="CARBOXY-TERMINAL PROCESSING PROTEASE CTPA"/>
    <property type="match status" value="1"/>
</dbReference>
<evidence type="ECO:0000313" key="9">
    <source>
        <dbReference type="EMBL" id="OGD85008.1"/>
    </source>
</evidence>
<dbReference type="Gene3D" id="3.30.750.44">
    <property type="match status" value="1"/>
</dbReference>
<evidence type="ECO:0000256" key="4">
    <source>
        <dbReference type="ARBA" id="ARBA00022825"/>
    </source>
</evidence>
<keyword evidence="7" id="KW-1133">Transmembrane helix</keyword>
<keyword evidence="3 5" id="KW-0378">Hydrolase</keyword>
<dbReference type="CDD" id="cd06782">
    <property type="entry name" value="cpPDZ_CPP-like"/>
    <property type="match status" value="1"/>
</dbReference>
<dbReference type="SMART" id="SM00228">
    <property type="entry name" value="PDZ"/>
    <property type="match status" value="1"/>
</dbReference>
<dbReference type="GO" id="GO:0004175">
    <property type="term" value="F:endopeptidase activity"/>
    <property type="evidence" value="ECO:0007669"/>
    <property type="project" value="TreeGrafter"/>
</dbReference>
<dbReference type="FunFam" id="2.30.42.10:FF:000063">
    <property type="entry name" value="Peptidase, S41 family"/>
    <property type="match status" value="1"/>
</dbReference>
<keyword evidence="7" id="KW-0472">Membrane</keyword>
<accession>A0A1F5FZG6</accession>
<feature type="region of interest" description="Disordered" evidence="6">
    <location>
        <begin position="1"/>
        <end position="23"/>
    </location>
</feature>
<evidence type="ECO:0000256" key="7">
    <source>
        <dbReference type="SAM" id="Phobius"/>
    </source>
</evidence>
<dbReference type="InterPro" id="IPR004447">
    <property type="entry name" value="Peptidase_S41A"/>
</dbReference>
<dbReference type="InterPro" id="IPR055210">
    <property type="entry name" value="CtpA/B_N"/>
</dbReference>
<dbReference type="CDD" id="cd07560">
    <property type="entry name" value="Peptidase_S41_CPP"/>
    <property type="match status" value="1"/>
</dbReference>
<keyword evidence="2 5" id="KW-0645">Protease</keyword>
<feature type="domain" description="PDZ" evidence="8">
    <location>
        <begin position="132"/>
        <end position="215"/>
    </location>
</feature>
<dbReference type="SUPFAM" id="SSF52096">
    <property type="entry name" value="ClpP/crotonase"/>
    <property type="match status" value="1"/>
</dbReference>
<dbReference type="GO" id="GO:0006508">
    <property type="term" value="P:proteolysis"/>
    <property type="evidence" value="ECO:0007669"/>
    <property type="project" value="UniProtKB-KW"/>
</dbReference>
<dbReference type="Proteomes" id="UP000177069">
    <property type="component" value="Unassembled WGS sequence"/>
</dbReference>
<evidence type="ECO:0000256" key="5">
    <source>
        <dbReference type="RuleBase" id="RU004404"/>
    </source>
</evidence>
<dbReference type="PROSITE" id="PS50106">
    <property type="entry name" value="PDZ"/>
    <property type="match status" value="1"/>
</dbReference>
<evidence type="ECO:0000256" key="3">
    <source>
        <dbReference type="ARBA" id="ARBA00022801"/>
    </source>
</evidence>
<dbReference type="Gene3D" id="2.30.42.10">
    <property type="match status" value="1"/>
</dbReference>
<dbReference type="SUPFAM" id="SSF50156">
    <property type="entry name" value="PDZ domain-like"/>
    <property type="match status" value="1"/>
</dbReference>
<keyword evidence="4 5" id="KW-0720">Serine protease</keyword>
<evidence type="ECO:0000256" key="6">
    <source>
        <dbReference type="SAM" id="MobiDB-lite"/>
    </source>
</evidence>
<proteinExistence type="inferred from homology"/>
<dbReference type="AlphaFoldDB" id="A0A1F5FZG6"/>
<comment type="caution">
    <text evidence="9">The sequence shown here is derived from an EMBL/GenBank/DDBJ whole genome shotgun (WGS) entry which is preliminary data.</text>
</comment>
<dbReference type="GO" id="GO:0008236">
    <property type="term" value="F:serine-type peptidase activity"/>
    <property type="evidence" value="ECO:0007669"/>
    <property type="project" value="UniProtKB-KW"/>
</dbReference>
<protein>
    <recommendedName>
        <fullName evidence="8">PDZ domain-containing protein</fullName>
    </recommendedName>
</protein>
<dbReference type="Pfam" id="PF22694">
    <property type="entry name" value="CtpB_N-like"/>
    <property type="match status" value="1"/>
</dbReference>
<dbReference type="InterPro" id="IPR029045">
    <property type="entry name" value="ClpP/crotonase-like_dom_sf"/>
</dbReference>
<dbReference type="InterPro" id="IPR005151">
    <property type="entry name" value="Tail-specific_protease"/>
</dbReference>
<dbReference type="EMBL" id="MFBA01000042">
    <property type="protein sequence ID" value="OGD85008.1"/>
    <property type="molecule type" value="Genomic_DNA"/>
</dbReference>
<keyword evidence="7" id="KW-0812">Transmembrane</keyword>
<evidence type="ECO:0000256" key="1">
    <source>
        <dbReference type="ARBA" id="ARBA00009179"/>
    </source>
</evidence>
<gene>
    <name evidence="9" type="ORF">A2696_03870</name>
</gene>
<feature type="transmembrane region" description="Helical" evidence="7">
    <location>
        <begin position="30"/>
        <end position="51"/>
    </location>
</feature>
<organism evidence="9 10">
    <name type="scientific">Candidatus Curtissbacteria bacterium RIFCSPHIGHO2_01_FULL_41_13</name>
    <dbReference type="NCBI Taxonomy" id="1797745"/>
    <lineage>
        <taxon>Bacteria</taxon>
        <taxon>Candidatus Curtissiibacteriota</taxon>
    </lineage>
</organism>
<dbReference type="InterPro" id="IPR041489">
    <property type="entry name" value="PDZ_6"/>
</dbReference>
<dbReference type="GO" id="GO:0007165">
    <property type="term" value="P:signal transduction"/>
    <property type="evidence" value="ECO:0007669"/>
    <property type="project" value="TreeGrafter"/>
</dbReference>
<comment type="similarity">
    <text evidence="1 5">Belongs to the peptidase S41A family.</text>
</comment>
<dbReference type="NCBIfam" id="TIGR00225">
    <property type="entry name" value="prc"/>
    <property type="match status" value="1"/>
</dbReference>
<reference evidence="9 10" key="1">
    <citation type="journal article" date="2016" name="Nat. Commun.">
        <title>Thousands of microbial genomes shed light on interconnected biogeochemical processes in an aquifer system.</title>
        <authorList>
            <person name="Anantharaman K."/>
            <person name="Brown C.T."/>
            <person name="Hug L.A."/>
            <person name="Sharon I."/>
            <person name="Castelle C.J."/>
            <person name="Probst A.J."/>
            <person name="Thomas B.C."/>
            <person name="Singh A."/>
            <person name="Wilkins M.J."/>
            <person name="Karaoz U."/>
            <person name="Brodie E.L."/>
            <person name="Williams K.H."/>
            <person name="Hubbard S.S."/>
            <person name="Banfield J.F."/>
        </authorList>
    </citation>
    <scope>NUCLEOTIDE SEQUENCE [LARGE SCALE GENOMIC DNA]</scope>
</reference>
<sequence length="430" mass="46578">MPTKKLPKVNPANTSPLQLRSSEGSSKSSFVSFLIQFLIVAVVFLLIGFVLGQKRIEVIRNGLVPHINVSNQLPPKDQNVDFSLFWRVFDELPKNYIDKTAINSQKMLYGAISGMVRSLGDPYTAFLDPKQNQAIQSEISGSYEGIGIQIGFNKDKKLTVIAPLRGTPAEREGILAGDLILQIDGKDASDLTLPEAVDLIRGSAGTKVKLLLSRKNVDKPLEKEVARATIDVKTVEVEFRQGKKGEIGIIRVSRFGEKTDSEWDGAVSQVLAKGVRGVIVDMRNNPGGLLSSGVHLSADFIKGTVVKQQFGDGSVKNLLTDHDGRLLQIRLVVLVNGGSASASEIFAGAIQDARRAQIVGEKTFGKGTVQDVIDLEQGAALHVTVAKWLTPRGNSIQDVGITPDIAVELTLADRDSNKDPQLEKALQLLD</sequence>
<name>A0A1F5FZG6_9BACT</name>
<dbReference type="PANTHER" id="PTHR32060">
    <property type="entry name" value="TAIL-SPECIFIC PROTEASE"/>
    <property type="match status" value="1"/>
</dbReference>
<dbReference type="GO" id="GO:0030288">
    <property type="term" value="C:outer membrane-bounded periplasmic space"/>
    <property type="evidence" value="ECO:0007669"/>
    <property type="project" value="TreeGrafter"/>
</dbReference>
<dbReference type="InterPro" id="IPR001478">
    <property type="entry name" value="PDZ"/>
</dbReference>
<feature type="compositionally biased region" description="Polar residues" evidence="6">
    <location>
        <begin position="11"/>
        <end position="20"/>
    </location>
</feature>
<evidence type="ECO:0000259" key="8">
    <source>
        <dbReference type="PROSITE" id="PS50106"/>
    </source>
</evidence>